<dbReference type="GO" id="GO:0006886">
    <property type="term" value="P:intracellular protein transport"/>
    <property type="evidence" value="ECO:0007669"/>
    <property type="project" value="InterPro"/>
</dbReference>
<feature type="region of interest" description="Disordered" evidence="8">
    <location>
        <begin position="47"/>
        <end position="132"/>
    </location>
</feature>
<feature type="region of interest" description="Disordered" evidence="8">
    <location>
        <begin position="1"/>
        <end position="32"/>
    </location>
</feature>
<keyword evidence="10" id="KW-1185">Reference proteome</keyword>
<accession>A0A9P4JEJ9</accession>
<dbReference type="PANTHER" id="PTHR10639:SF7">
    <property type="entry name" value="CLATHRIN LIGHT CHAIN"/>
    <property type="match status" value="1"/>
</dbReference>
<protein>
    <recommendedName>
        <fullName evidence="6">Clathrin light chain</fullName>
    </recommendedName>
</protein>
<evidence type="ECO:0000256" key="5">
    <source>
        <dbReference type="ARBA" id="ARBA00023329"/>
    </source>
</evidence>
<reference evidence="9" key="1">
    <citation type="journal article" date="2020" name="Stud. Mycol.">
        <title>101 Dothideomycetes genomes: a test case for predicting lifestyles and emergence of pathogens.</title>
        <authorList>
            <person name="Haridas S."/>
            <person name="Albert R."/>
            <person name="Binder M."/>
            <person name="Bloem J."/>
            <person name="Labutti K."/>
            <person name="Salamov A."/>
            <person name="Andreopoulos B."/>
            <person name="Baker S."/>
            <person name="Barry K."/>
            <person name="Bills G."/>
            <person name="Bluhm B."/>
            <person name="Cannon C."/>
            <person name="Castanera R."/>
            <person name="Culley D."/>
            <person name="Daum C."/>
            <person name="Ezra D."/>
            <person name="Gonzalez J."/>
            <person name="Henrissat B."/>
            <person name="Kuo A."/>
            <person name="Liang C."/>
            <person name="Lipzen A."/>
            <person name="Lutzoni F."/>
            <person name="Magnuson J."/>
            <person name="Mondo S."/>
            <person name="Nolan M."/>
            <person name="Ohm R."/>
            <person name="Pangilinan J."/>
            <person name="Park H.-J."/>
            <person name="Ramirez L."/>
            <person name="Alfaro M."/>
            <person name="Sun H."/>
            <person name="Tritt A."/>
            <person name="Yoshinaga Y."/>
            <person name="Zwiers L.-H."/>
            <person name="Turgeon B."/>
            <person name="Goodwin S."/>
            <person name="Spatafora J."/>
            <person name="Crous P."/>
            <person name="Grigoriev I."/>
        </authorList>
    </citation>
    <scope>NUCLEOTIDE SEQUENCE</scope>
    <source>
        <strain evidence="9">ATCC 74209</strain>
    </source>
</reference>
<dbReference type="EMBL" id="ML994180">
    <property type="protein sequence ID" value="KAF2197986.1"/>
    <property type="molecule type" value="Genomic_DNA"/>
</dbReference>
<sequence length="252" mass="27697">MADRFPSLDEIDAGQTEARGDANLDLIGDTTDGDDFLSRERALLGDDADQFASPNDRVTTVEDGDDDLLGGDFQGNTGGEEMSGFESSFPVIDTTNEHMAPGGTITGSTLPFLPGAPQQSAYTPQRSDSPEPDVIREWRERRDLAIQHRDEVSAERKAKTIKDAQENIDDFYENYNNKKEKQIAQSRREAEEFLASRDDTTAGGTSWERIAKLVDLSGKSVKGGANGSEKQRFRELLLSLRKDEKAPGATGY</sequence>
<keyword evidence="5 6" id="KW-0968">Cytoplasmic vesicle</keyword>
<dbReference type="GO" id="GO:0005198">
    <property type="term" value="F:structural molecule activity"/>
    <property type="evidence" value="ECO:0007669"/>
    <property type="project" value="InterPro"/>
</dbReference>
<dbReference type="OrthoDB" id="5512at2759"/>
<evidence type="ECO:0000256" key="8">
    <source>
        <dbReference type="SAM" id="MobiDB-lite"/>
    </source>
</evidence>
<evidence type="ECO:0000256" key="6">
    <source>
        <dbReference type="RuleBase" id="RU363137"/>
    </source>
</evidence>
<dbReference type="InterPro" id="IPR000996">
    <property type="entry name" value="Clathrin_L-chain"/>
</dbReference>
<dbReference type="Pfam" id="PF01086">
    <property type="entry name" value="Clathrin_lg_ch"/>
    <property type="match status" value="1"/>
</dbReference>
<dbReference type="AlphaFoldDB" id="A0A9P4JEJ9"/>
<organism evidence="9 10">
    <name type="scientific">Delitschia confertaspora ATCC 74209</name>
    <dbReference type="NCBI Taxonomy" id="1513339"/>
    <lineage>
        <taxon>Eukaryota</taxon>
        <taxon>Fungi</taxon>
        <taxon>Dikarya</taxon>
        <taxon>Ascomycota</taxon>
        <taxon>Pezizomycotina</taxon>
        <taxon>Dothideomycetes</taxon>
        <taxon>Pleosporomycetidae</taxon>
        <taxon>Pleosporales</taxon>
        <taxon>Delitschiaceae</taxon>
        <taxon>Delitschia</taxon>
    </lineage>
</organism>
<evidence type="ECO:0000256" key="4">
    <source>
        <dbReference type="ARBA" id="ARBA00023176"/>
    </source>
</evidence>
<comment type="subcellular location">
    <subcellularLocation>
        <location evidence="1 6">Cytoplasmic vesicle membrane</location>
        <topology evidence="1 6">Peripheral membrane protein</topology>
        <orientation evidence="1 6">Cytoplasmic side</orientation>
    </subcellularLocation>
    <subcellularLocation>
        <location evidence="6">Membrane</location>
        <location evidence="6">Coated pit</location>
        <topology evidence="6">Peripheral membrane protein</topology>
        <orientation evidence="6">Cytoplasmic side</orientation>
    </subcellularLocation>
    <text evidence="6">Cytoplasmic face of coated pits and vesicles.</text>
</comment>
<evidence type="ECO:0000256" key="2">
    <source>
        <dbReference type="ARBA" id="ARBA00005263"/>
    </source>
</evidence>
<feature type="coiled-coil region" evidence="7">
    <location>
        <begin position="154"/>
        <end position="196"/>
    </location>
</feature>
<evidence type="ECO:0000313" key="10">
    <source>
        <dbReference type="Proteomes" id="UP000799536"/>
    </source>
</evidence>
<comment type="caution">
    <text evidence="9">The sequence shown here is derived from an EMBL/GenBank/DDBJ whole genome shotgun (WGS) entry which is preliminary data.</text>
</comment>
<name>A0A9P4JEJ9_9PLEO</name>
<evidence type="ECO:0000256" key="1">
    <source>
        <dbReference type="ARBA" id="ARBA00004180"/>
    </source>
</evidence>
<evidence type="ECO:0000313" key="9">
    <source>
        <dbReference type="EMBL" id="KAF2197986.1"/>
    </source>
</evidence>
<dbReference type="PANTHER" id="PTHR10639">
    <property type="entry name" value="CLATHRIN LIGHT CHAIN"/>
    <property type="match status" value="1"/>
</dbReference>
<keyword evidence="7" id="KW-0175">Coiled coil</keyword>
<keyword evidence="4 6" id="KW-0168">Coated pit</keyword>
<gene>
    <name evidence="9" type="ORF">GQ43DRAFT_434667</name>
</gene>
<comment type="function">
    <text evidence="6">Clathrin is the major protein of the polyhedral coat of coated pits and vesicles.</text>
</comment>
<dbReference type="GO" id="GO:0072583">
    <property type="term" value="P:clathrin-dependent endocytosis"/>
    <property type="evidence" value="ECO:0007669"/>
    <property type="project" value="TreeGrafter"/>
</dbReference>
<keyword evidence="3 6" id="KW-0472">Membrane</keyword>
<feature type="compositionally biased region" description="Polar residues" evidence="8">
    <location>
        <begin position="117"/>
        <end position="127"/>
    </location>
</feature>
<dbReference type="GO" id="GO:0032050">
    <property type="term" value="F:clathrin heavy chain binding"/>
    <property type="evidence" value="ECO:0007669"/>
    <property type="project" value="TreeGrafter"/>
</dbReference>
<evidence type="ECO:0000256" key="7">
    <source>
        <dbReference type="SAM" id="Coils"/>
    </source>
</evidence>
<evidence type="ECO:0000256" key="3">
    <source>
        <dbReference type="ARBA" id="ARBA00023136"/>
    </source>
</evidence>
<dbReference type="GO" id="GO:0030130">
    <property type="term" value="C:clathrin coat of trans-Golgi network vesicle"/>
    <property type="evidence" value="ECO:0007669"/>
    <property type="project" value="InterPro"/>
</dbReference>
<dbReference type="GO" id="GO:0030132">
    <property type="term" value="C:clathrin coat of coated pit"/>
    <property type="evidence" value="ECO:0007669"/>
    <property type="project" value="InterPro"/>
</dbReference>
<dbReference type="Proteomes" id="UP000799536">
    <property type="component" value="Unassembled WGS sequence"/>
</dbReference>
<comment type="similarity">
    <text evidence="2 6">Belongs to the clathrin light chain family.</text>
</comment>
<proteinExistence type="inferred from homology"/>